<name>A0A9Q3BAV3_9BASI</name>
<evidence type="ECO:0000313" key="1">
    <source>
        <dbReference type="EMBL" id="MBW0461655.1"/>
    </source>
</evidence>
<reference evidence="1" key="1">
    <citation type="submission" date="2021-03" db="EMBL/GenBank/DDBJ databases">
        <title>Draft genome sequence of rust myrtle Austropuccinia psidii MF-1, a brazilian biotype.</title>
        <authorList>
            <person name="Quecine M.C."/>
            <person name="Pachon D.M.R."/>
            <person name="Bonatelli M.L."/>
            <person name="Correr F.H."/>
            <person name="Franceschini L.M."/>
            <person name="Leite T.F."/>
            <person name="Margarido G.R.A."/>
            <person name="Almeida C.A."/>
            <person name="Ferrarezi J.A."/>
            <person name="Labate C.A."/>
        </authorList>
    </citation>
    <scope>NUCLEOTIDE SEQUENCE</scope>
    <source>
        <strain evidence="1">MF-1</strain>
    </source>
</reference>
<protein>
    <submittedName>
        <fullName evidence="1">Uncharacterized protein</fullName>
    </submittedName>
</protein>
<gene>
    <name evidence="1" type="ORF">O181_001370</name>
</gene>
<dbReference type="EMBL" id="AVOT02000197">
    <property type="protein sequence ID" value="MBW0461655.1"/>
    <property type="molecule type" value="Genomic_DNA"/>
</dbReference>
<keyword evidence="2" id="KW-1185">Reference proteome</keyword>
<evidence type="ECO:0000313" key="2">
    <source>
        <dbReference type="Proteomes" id="UP000765509"/>
    </source>
</evidence>
<comment type="caution">
    <text evidence="1">The sequence shown here is derived from an EMBL/GenBank/DDBJ whole genome shotgun (WGS) entry which is preliminary data.</text>
</comment>
<accession>A0A9Q3BAV3</accession>
<organism evidence="1 2">
    <name type="scientific">Austropuccinia psidii MF-1</name>
    <dbReference type="NCBI Taxonomy" id="1389203"/>
    <lineage>
        <taxon>Eukaryota</taxon>
        <taxon>Fungi</taxon>
        <taxon>Dikarya</taxon>
        <taxon>Basidiomycota</taxon>
        <taxon>Pucciniomycotina</taxon>
        <taxon>Pucciniomycetes</taxon>
        <taxon>Pucciniales</taxon>
        <taxon>Sphaerophragmiaceae</taxon>
        <taxon>Austropuccinia</taxon>
    </lineage>
</organism>
<dbReference type="Proteomes" id="UP000765509">
    <property type="component" value="Unassembled WGS sequence"/>
</dbReference>
<proteinExistence type="predicted"/>
<dbReference type="AlphaFoldDB" id="A0A9Q3BAV3"/>
<sequence length="152" mass="17566">MGDSIREQSEEYQDPREEFLVEYQEETQLYIQEIQSDAGMPQDTANENLCKHTTCIKIPSYTKLRNGSYKVAKEYMDSHFPNLEKKLFPTKGKPSKGASGKRTSIGTIIKEIIIPHMKGNIILNTEFVLIEHAHMQGFLLGRYYQRMYGIDI</sequence>